<dbReference type="GO" id="GO:0005634">
    <property type="term" value="C:nucleus"/>
    <property type="evidence" value="ECO:0007669"/>
    <property type="project" value="TreeGrafter"/>
</dbReference>
<feature type="region of interest" description="Disordered" evidence="1">
    <location>
        <begin position="233"/>
        <end position="273"/>
    </location>
</feature>
<dbReference type="Gene3D" id="3.10.450.40">
    <property type="match status" value="1"/>
</dbReference>
<dbReference type="PANTHER" id="PTHR33415">
    <property type="entry name" value="PROTEIN EMBRYO DEFECTIVE 514"/>
    <property type="match status" value="1"/>
</dbReference>
<feature type="region of interest" description="Disordered" evidence="1">
    <location>
        <begin position="1"/>
        <end position="128"/>
    </location>
</feature>
<dbReference type="PANTHER" id="PTHR33415:SF12">
    <property type="entry name" value="PROTEIN EMBRYO DEFECTIVE 514"/>
    <property type="match status" value="1"/>
</dbReference>
<name>A0A6I9QX09_ELAGV</name>
<reference evidence="3" key="1">
    <citation type="submission" date="2025-08" db="UniProtKB">
        <authorList>
            <consortium name="RefSeq"/>
        </authorList>
    </citation>
    <scope>IDENTIFICATION</scope>
</reference>
<feature type="compositionally biased region" description="Basic and acidic residues" evidence="1">
    <location>
        <begin position="85"/>
        <end position="106"/>
    </location>
</feature>
<protein>
    <submittedName>
        <fullName evidence="3">Protein EMBRYO DEFECTIVE 514</fullName>
    </submittedName>
</protein>
<dbReference type="InParanoid" id="A0A6I9QX09"/>
<feature type="compositionally biased region" description="Gly residues" evidence="1">
    <location>
        <begin position="249"/>
        <end position="266"/>
    </location>
</feature>
<dbReference type="GO" id="GO:0009658">
    <property type="term" value="P:chloroplast organization"/>
    <property type="evidence" value="ECO:0007669"/>
    <property type="project" value="TreeGrafter"/>
</dbReference>
<dbReference type="AlphaFoldDB" id="A0A6I9QX09"/>
<organism evidence="2 3">
    <name type="scientific">Elaeis guineensis var. tenera</name>
    <name type="common">Oil palm</name>
    <dbReference type="NCBI Taxonomy" id="51953"/>
    <lineage>
        <taxon>Eukaryota</taxon>
        <taxon>Viridiplantae</taxon>
        <taxon>Streptophyta</taxon>
        <taxon>Embryophyta</taxon>
        <taxon>Tracheophyta</taxon>
        <taxon>Spermatophyta</taxon>
        <taxon>Magnoliopsida</taxon>
        <taxon>Liliopsida</taxon>
        <taxon>Arecaceae</taxon>
        <taxon>Arecoideae</taxon>
        <taxon>Cocoseae</taxon>
        <taxon>Elaeidinae</taxon>
        <taxon>Elaeis</taxon>
    </lineage>
</organism>
<proteinExistence type="predicted"/>
<dbReference type="GO" id="GO:1901259">
    <property type="term" value="P:chloroplast rRNA processing"/>
    <property type="evidence" value="ECO:0007669"/>
    <property type="project" value="TreeGrafter"/>
</dbReference>
<evidence type="ECO:0000313" key="3">
    <source>
        <dbReference type="RefSeq" id="XP_010916681.1"/>
    </source>
</evidence>
<dbReference type="GeneID" id="105041409"/>
<dbReference type="OrthoDB" id="409625at2759"/>
<dbReference type="KEGG" id="egu:105041409"/>
<evidence type="ECO:0000313" key="2">
    <source>
        <dbReference type="Proteomes" id="UP000504607"/>
    </source>
</evidence>
<dbReference type="Pfam" id="PF11523">
    <property type="entry name" value="DUF3223"/>
    <property type="match status" value="1"/>
</dbReference>
<dbReference type="GO" id="GO:0009507">
    <property type="term" value="C:chloroplast"/>
    <property type="evidence" value="ECO:0007669"/>
    <property type="project" value="TreeGrafter"/>
</dbReference>
<dbReference type="RefSeq" id="XP_010916681.1">
    <property type="nucleotide sequence ID" value="XM_010918379.3"/>
</dbReference>
<dbReference type="InterPro" id="IPR044673">
    <property type="entry name" value="DCL-like"/>
</dbReference>
<dbReference type="Proteomes" id="UP000504607">
    <property type="component" value="Chromosome 3"/>
</dbReference>
<dbReference type="FunCoup" id="A0A6I9QX09">
    <property type="interactions" value="434"/>
</dbReference>
<accession>A0A6I9QX09</accession>
<dbReference type="GO" id="GO:0017126">
    <property type="term" value="P:nucleologenesis"/>
    <property type="evidence" value="ECO:0007669"/>
    <property type="project" value="TreeGrafter"/>
</dbReference>
<sequence>MAEELAANPQPNEGNAPEAGSAVDMELGTSSSKIPGGSGPLAVENGAEKPGDEGGGGGVKRKREEGNDTVAEDKEEDEAGSSNKRMVERSLEEKSLDKMEDKKEGGEDSNADEKEEEEGGGGEEEKKSMKVCLGPKAFDSSKEMFDYFFKLLRQWSPNLDINEYEHMVLLDLLQKGHPEPEKKIGEGIQAFQVRYQPAWKSRCFFIVRVDGTDDDFSFRKCIDQILPLPEHMKAQSASNGNKVGRRKGGCGFGNQGGRSGGNGSRGCGRRGGK</sequence>
<dbReference type="FunFam" id="3.10.450.40:FF:000016">
    <property type="entry name" value="Predicted protein"/>
    <property type="match status" value="1"/>
</dbReference>
<feature type="compositionally biased region" description="Acidic residues" evidence="1">
    <location>
        <begin position="107"/>
        <end position="122"/>
    </location>
</feature>
<evidence type="ECO:0000256" key="1">
    <source>
        <dbReference type="SAM" id="MobiDB-lite"/>
    </source>
</evidence>
<gene>
    <name evidence="3" type="primary">LOC105041409</name>
</gene>
<keyword evidence="2" id="KW-1185">Reference proteome</keyword>